<feature type="domain" description="F-box" evidence="1">
    <location>
        <begin position="20"/>
        <end position="69"/>
    </location>
</feature>
<dbReference type="EMBL" id="KL198039">
    <property type="protein sequence ID" value="KDQ14193.1"/>
    <property type="molecule type" value="Genomic_DNA"/>
</dbReference>
<name>A0A067MEJ6_BOTB1</name>
<keyword evidence="3" id="KW-1185">Reference proteome</keyword>
<dbReference type="SUPFAM" id="SSF52047">
    <property type="entry name" value="RNI-like"/>
    <property type="match status" value="1"/>
</dbReference>
<sequence>MGNLLSRFCVLSIKPTRAADKLPLEILLEIFAFAAMPPSPASPKYLSQVCQVWRAICHSQPSLWPRVRLDLADPVAGEKATHWLRMSGSVPLIVDVMRSSPCIVAHQERVRMVAALAMVLQPSLVRWRRFTFTSSANDGLVFFSRCHGPAPQLRFLSLSFDSKSTTAPGIRVPVRIATQPHTSLVLAISHPTHIISWPPAWTVTNLELTISHNIPNPQFIDFLYTIPFLERLSITASSMFPRILSFQNEPHSILLGRLQSLKMDNIISLSILEVIQVPALVVFSARGMEWNCENTDALAILLADPTCPLDEVVLAGKTCHSDVVVDTSLPIFELATLTKLRISGAPAAFLDLFFVPLATDIKLSRVSAPAATGLLFTSPSLAQLKLSTLIFPSEGFMPVFIYNHITTLTIKSNCLKALELCSLPGLRALSIKRKGSKTYPRIGRAMISLLTSGPTSSPLERVHLEGCSLFGDEFRLCLENMRFVRELTFERCRAAPEVWTTMANPQLLPGLNWLTVLDCLSASPLEILRVVRARNTAAAMTPNTIARLRGRVRFSDENIDINPDTLEELNLTGMFSDLAHSRVWSSNINGDHARSSQRILRGLAIGMVTTLALRWTPAWLVRVSEERRDDGSLA</sequence>
<accession>A0A067MEJ6</accession>
<dbReference type="InterPro" id="IPR032675">
    <property type="entry name" value="LRR_dom_sf"/>
</dbReference>
<proteinExistence type="predicted"/>
<dbReference type="AlphaFoldDB" id="A0A067MEJ6"/>
<dbReference type="InterPro" id="IPR001810">
    <property type="entry name" value="F-box_dom"/>
</dbReference>
<dbReference type="Proteomes" id="UP000027195">
    <property type="component" value="Unassembled WGS sequence"/>
</dbReference>
<evidence type="ECO:0000313" key="2">
    <source>
        <dbReference type="EMBL" id="KDQ14193.1"/>
    </source>
</evidence>
<dbReference type="SUPFAM" id="SSF81383">
    <property type="entry name" value="F-box domain"/>
    <property type="match status" value="1"/>
</dbReference>
<dbReference type="InParanoid" id="A0A067MEJ6"/>
<dbReference type="Gene3D" id="1.20.1280.50">
    <property type="match status" value="1"/>
</dbReference>
<gene>
    <name evidence="2" type="ORF">BOTBODRAFT_629721</name>
</gene>
<evidence type="ECO:0000259" key="1">
    <source>
        <dbReference type="Pfam" id="PF12937"/>
    </source>
</evidence>
<dbReference type="InterPro" id="IPR036047">
    <property type="entry name" value="F-box-like_dom_sf"/>
</dbReference>
<dbReference type="HOGENOM" id="CLU_470079_0_0_1"/>
<reference evidence="3" key="1">
    <citation type="journal article" date="2014" name="Proc. Natl. Acad. Sci. U.S.A.">
        <title>Extensive sampling of basidiomycete genomes demonstrates inadequacy of the white-rot/brown-rot paradigm for wood decay fungi.</title>
        <authorList>
            <person name="Riley R."/>
            <person name="Salamov A.A."/>
            <person name="Brown D.W."/>
            <person name="Nagy L.G."/>
            <person name="Floudas D."/>
            <person name="Held B.W."/>
            <person name="Levasseur A."/>
            <person name="Lombard V."/>
            <person name="Morin E."/>
            <person name="Otillar R."/>
            <person name="Lindquist E.A."/>
            <person name="Sun H."/>
            <person name="LaButti K.M."/>
            <person name="Schmutz J."/>
            <person name="Jabbour D."/>
            <person name="Luo H."/>
            <person name="Baker S.E."/>
            <person name="Pisabarro A.G."/>
            <person name="Walton J.D."/>
            <person name="Blanchette R.A."/>
            <person name="Henrissat B."/>
            <person name="Martin F."/>
            <person name="Cullen D."/>
            <person name="Hibbett D.S."/>
            <person name="Grigoriev I.V."/>
        </authorList>
    </citation>
    <scope>NUCLEOTIDE SEQUENCE [LARGE SCALE GENOMIC DNA]</scope>
    <source>
        <strain evidence="3">FD-172 SS1</strain>
    </source>
</reference>
<protein>
    <recommendedName>
        <fullName evidence="1">F-box domain-containing protein</fullName>
    </recommendedName>
</protein>
<dbReference type="Gene3D" id="3.80.10.10">
    <property type="entry name" value="Ribonuclease Inhibitor"/>
    <property type="match status" value="1"/>
</dbReference>
<dbReference type="OrthoDB" id="3365698at2759"/>
<dbReference type="Pfam" id="PF12937">
    <property type="entry name" value="F-box-like"/>
    <property type="match status" value="1"/>
</dbReference>
<organism evidence="2 3">
    <name type="scientific">Botryobasidium botryosum (strain FD-172 SS1)</name>
    <dbReference type="NCBI Taxonomy" id="930990"/>
    <lineage>
        <taxon>Eukaryota</taxon>
        <taxon>Fungi</taxon>
        <taxon>Dikarya</taxon>
        <taxon>Basidiomycota</taxon>
        <taxon>Agaricomycotina</taxon>
        <taxon>Agaricomycetes</taxon>
        <taxon>Cantharellales</taxon>
        <taxon>Botryobasidiaceae</taxon>
        <taxon>Botryobasidium</taxon>
    </lineage>
</organism>
<evidence type="ECO:0000313" key="3">
    <source>
        <dbReference type="Proteomes" id="UP000027195"/>
    </source>
</evidence>